<comment type="caution">
    <text evidence="1">The sequence shown here is derived from an EMBL/GenBank/DDBJ whole genome shotgun (WGS) entry which is preliminary data.</text>
</comment>
<dbReference type="Proteomes" id="UP001198612">
    <property type="component" value="Unassembled WGS sequence"/>
</dbReference>
<gene>
    <name evidence="1" type="ORF">LKD40_10855</name>
</gene>
<name>A0AAW4W6X8_9FIRM</name>
<evidence type="ECO:0000313" key="2">
    <source>
        <dbReference type="Proteomes" id="UP001198612"/>
    </source>
</evidence>
<organism evidence="1 2">
    <name type="scientific">Blautia fusiformis</name>
    <dbReference type="NCBI Taxonomy" id="2881264"/>
    <lineage>
        <taxon>Bacteria</taxon>
        <taxon>Bacillati</taxon>
        <taxon>Bacillota</taxon>
        <taxon>Clostridia</taxon>
        <taxon>Lachnospirales</taxon>
        <taxon>Lachnospiraceae</taxon>
        <taxon>Blautia</taxon>
    </lineage>
</organism>
<evidence type="ECO:0000313" key="1">
    <source>
        <dbReference type="EMBL" id="MCC2228295.1"/>
    </source>
</evidence>
<dbReference type="AlphaFoldDB" id="A0AAW4W6X8"/>
<accession>A0AAW4W6X8</accession>
<dbReference type="RefSeq" id="WP_227588845.1">
    <property type="nucleotide sequence ID" value="NZ_JAJEQQ010000016.1"/>
</dbReference>
<sequence length="91" mass="10805">MGKYGMLRKSYLQEHRKELYLELVLAGKLNEHLHQIDEECNQMMDRLVEQVKERQGVTEELKLQNQMAWVGRMNNIRACAEEIVLKKIVYA</sequence>
<keyword evidence="2" id="KW-1185">Reference proteome</keyword>
<dbReference type="InterPro" id="IPR026989">
    <property type="entry name" value="TnpV"/>
</dbReference>
<protein>
    <submittedName>
        <fullName evidence="1">TnpV protein</fullName>
    </submittedName>
</protein>
<dbReference type="Pfam" id="PF14198">
    <property type="entry name" value="TnpV"/>
    <property type="match status" value="1"/>
</dbReference>
<dbReference type="EMBL" id="JAJEQQ010000016">
    <property type="protein sequence ID" value="MCC2228295.1"/>
    <property type="molecule type" value="Genomic_DNA"/>
</dbReference>
<proteinExistence type="predicted"/>
<reference evidence="1 2" key="1">
    <citation type="submission" date="2021-10" db="EMBL/GenBank/DDBJ databases">
        <title>Anaerobic single-cell dispensing facilitates the cultivation of human gut bacteria.</title>
        <authorList>
            <person name="Afrizal A."/>
        </authorList>
    </citation>
    <scope>NUCLEOTIDE SEQUENCE [LARGE SCALE GENOMIC DNA]</scope>
    <source>
        <strain evidence="1 2">CLA-AA-H217</strain>
    </source>
</reference>